<keyword evidence="5" id="KW-0949">S-adenosyl-L-methionine</keyword>
<dbReference type="GO" id="GO:0009007">
    <property type="term" value="F:site-specific DNA-methyltransferase (adenine-specific) activity"/>
    <property type="evidence" value="ECO:0007669"/>
    <property type="project" value="UniProtKB-EC"/>
</dbReference>
<dbReference type="Gene3D" id="1.10.1020.10">
    <property type="entry name" value="Adenine-specific Methyltransferase, Domain 2"/>
    <property type="match status" value="1"/>
</dbReference>
<dbReference type="REBASE" id="65938">
    <property type="entry name" value="M.SphCAM8ORF28P"/>
</dbReference>
<dbReference type="GeneID" id="16045276"/>
<dbReference type="NCBIfam" id="TIGR00571">
    <property type="entry name" value="dam"/>
    <property type="match status" value="1"/>
</dbReference>
<dbReference type="GO" id="GO:0006298">
    <property type="term" value="P:mismatch repair"/>
    <property type="evidence" value="ECO:0007669"/>
    <property type="project" value="TreeGrafter"/>
</dbReference>
<protein>
    <recommendedName>
        <fullName evidence="2">site-specific DNA-methyltransferase (adenine-specific)</fullName>
        <ecNumber evidence="2">2.1.1.72</ecNumber>
    </recommendedName>
</protein>
<evidence type="ECO:0000256" key="2">
    <source>
        <dbReference type="ARBA" id="ARBA00011900"/>
    </source>
</evidence>
<dbReference type="EMBL" id="JF974299">
    <property type="protein sequence ID" value="AET72616.1"/>
    <property type="molecule type" value="Genomic_DNA"/>
</dbReference>
<evidence type="ECO:0000313" key="7">
    <source>
        <dbReference type="EMBL" id="AET72616.1"/>
    </source>
</evidence>
<dbReference type="Pfam" id="PF02086">
    <property type="entry name" value="MethyltransfD12"/>
    <property type="match status" value="1"/>
</dbReference>
<accession>G8EXS6</accession>
<dbReference type="GO" id="GO:0032259">
    <property type="term" value="P:methylation"/>
    <property type="evidence" value="ECO:0007669"/>
    <property type="project" value="UniProtKB-KW"/>
</dbReference>
<sequence>MKPVIKYQGGKTKELRIIKELLPQGFARVVEPFCGGGAVSFALGYPSLLNDINADAINLYRVIADPELYPKLQQKINTYCTFDHDALGEIFYAARTLINTPIDQCDPLLRAQAYIVVRQLCFSGMERYNAKGEFNVPFGHYKKMSCNLSPDHHTFLRKCDLRHGSFTDLTNYITADDFVFVDPPYLDRLGYTEGDGGELLHTQLADWLKKTPARWMVIHSDHEFYHQTYKNFNIRTNDFNYAQRFGKGKDHSGAKVKHLYITNY</sequence>
<evidence type="ECO:0000256" key="5">
    <source>
        <dbReference type="ARBA" id="ARBA00022691"/>
    </source>
</evidence>
<dbReference type="EC" id="2.1.1.72" evidence="2"/>
<dbReference type="KEGG" id="vg:16045276"/>
<dbReference type="InterPro" id="IPR002052">
    <property type="entry name" value="DNA_methylase_N6_adenine_CS"/>
</dbReference>
<evidence type="ECO:0000313" key="9">
    <source>
        <dbReference type="EMBL" id="AOV59988.1"/>
    </source>
</evidence>
<keyword evidence="3 8" id="KW-0489">Methyltransferase</keyword>
<dbReference type="InterPro" id="IPR012327">
    <property type="entry name" value="MeTrfase_D12"/>
</dbReference>
<evidence type="ECO:0000313" key="8">
    <source>
        <dbReference type="EMBL" id="AGN33896.1"/>
    </source>
</evidence>
<comment type="catalytic activity">
    <reaction evidence="6">
        <text>a 2'-deoxyadenosine in DNA + S-adenosyl-L-methionine = an N(6)-methyl-2'-deoxyadenosine in DNA + S-adenosyl-L-homocysteine + H(+)</text>
        <dbReference type="Rhea" id="RHEA:15197"/>
        <dbReference type="Rhea" id="RHEA-COMP:12418"/>
        <dbReference type="Rhea" id="RHEA-COMP:12419"/>
        <dbReference type="ChEBI" id="CHEBI:15378"/>
        <dbReference type="ChEBI" id="CHEBI:57856"/>
        <dbReference type="ChEBI" id="CHEBI:59789"/>
        <dbReference type="ChEBI" id="CHEBI:90615"/>
        <dbReference type="ChEBI" id="CHEBI:90616"/>
        <dbReference type="EC" id="2.1.1.72"/>
    </reaction>
</comment>
<dbReference type="SUPFAM" id="SSF53335">
    <property type="entry name" value="S-adenosyl-L-methionine-dependent methyltransferases"/>
    <property type="match status" value="1"/>
</dbReference>
<dbReference type="GO" id="GO:1904047">
    <property type="term" value="F:S-adenosyl-L-methionine binding"/>
    <property type="evidence" value="ECO:0007669"/>
    <property type="project" value="TreeGrafter"/>
</dbReference>
<evidence type="ECO:0000256" key="4">
    <source>
        <dbReference type="ARBA" id="ARBA00022679"/>
    </source>
</evidence>
<dbReference type="PROSITE" id="PS00092">
    <property type="entry name" value="N6_MTASE"/>
    <property type="match status" value="1"/>
</dbReference>
<evidence type="ECO:0000313" key="10">
    <source>
        <dbReference type="Proteomes" id="UP000014318"/>
    </source>
</evidence>
<dbReference type="InterPro" id="IPR023095">
    <property type="entry name" value="Ade_MeTrfase_dom_2"/>
</dbReference>
<keyword evidence="10" id="KW-1185">Reference proteome</keyword>
<evidence type="ECO:0000256" key="6">
    <source>
        <dbReference type="ARBA" id="ARBA00047942"/>
    </source>
</evidence>
<dbReference type="OrthoDB" id="8399at10239"/>
<gene>
    <name evidence="9" type="ORF">P29A0810_052</name>
    <name evidence="8" type="ORF">SXCG_00028</name>
    <name evidence="7" type="ORF">SXFG_00066</name>
</gene>
<name>G8EXS6_9CAUD</name>
<dbReference type="EMBL" id="KU686203">
    <property type="protein sequence ID" value="AOV59988.1"/>
    <property type="molecule type" value="Genomic_DNA"/>
</dbReference>
<dbReference type="REBASE" id="41782">
    <property type="entry name" value="M.SphSCAM8ORF66P"/>
</dbReference>
<organism evidence="7 12">
    <name type="scientific">Synechococcus phage S-CAM8</name>
    <dbReference type="NCBI Taxonomy" id="754038"/>
    <lineage>
        <taxon>Viruses</taxon>
        <taxon>Duplodnaviria</taxon>
        <taxon>Heunggongvirae</taxon>
        <taxon>Uroviricota</taxon>
        <taxon>Caudoviricetes</taxon>
        <taxon>Pantevenvirales</taxon>
        <taxon>Kyanoviridae</taxon>
        <taxon>Neritesvirus</taxon>
        <taxon>Neritesvirus scam8</taxon>
    </lineage>
</organism>
<dbReference type="PANTHER" id="PTHR30481">
    <property type="entry name" value="DNA ADENINE METHYLASE"/>
    <property type="match status" value="1"/>
</dbReference>
<dbReference type="PIRSF" id="PIRSF000398">
    <property type="entry name" value="M_m6A_EcoRV"/>
    <property type="match status" value="1"/>
</dbReference>
<comment type="similarity">
    <text evidence="1">Belongs to the N(4)/N(6)-methyltransferase family.</text>
</comment>
<dbReference type="Proteomes" id="UP000014318">
    <property type="component" value="Segment"/>
</dbReference>
<dbReference type="Proteomes" id="UP000297591">
    <property type="component" value="Segment"/>
</dbReference>
<dbReference type="PANTHER" id="PTHR30481:SF3">
    <property type="entry name" value="DNA ADENINE METHYLASE"/>
    <property type="match status" value="1"/>
</dbReference>
<proteinExistence type="inferred from homology"/>
<dbReference type="GO" id="GO:0043565">
    <property type="term" value="F:sequence-specific DNA binding"/>
    <property type="evidence" value="ECO:0007669"/>
    <property type="project" value="TreeGrafter"/>
</dbReference>
<reference evidence="9 11" key="3">
    <citation type="journal article" date="2016" name="Virology">
        <title>The genomic content and context of auxiliary metabolic genes in marine cyanomyoviruses.</title>
        <authorList>
            <person name="Crummett L.T."/>
            <person name="Puxty R.J."/>
            <person name="Weihe C."/>
            <person name="Marston M.F."/>
            <person name="Martiny J.B."/>
        </authorList>
    </citation>
    <scope>NUCLEOTIDE SEQUENCE [LARGE SCALE GENOMIC DNA]</scope>
    <source>
        <strain evidence="9">0810PA29</strain>
    </source>
</reference>
<evidence type="ECO:0000256" key="1">
    <source>
        <dbReference type="ARBA" id="ARBA00006594"/>
    </source>
</evidence>
<reference evidence="7 12" key="2">
    <citation type="submission" date="2010-12" db="EMBL/GenBank/DDBJ databases">
        <title>The Genome Sequence of Synechococcus phage S-CAM8 0608SB47.</title>
        <authorList>
            <consortium name="The Broad Institute Genome Sequencing Platform"/>
            <person name="Henn M.R."/>
            <person name="Martiny J."/>
            <person name="Weihe C."/>
            <person name="Levin J."/>
            <person name="Malboeuf C."/>
            <person name="Casali M."/>
            <person name="Russ C."/>
            <person name="Lennon N."/>
            <person name="Chapman S.B."/>
            <person name="Erlich R."/>
            <person name="Young S.K."/>
            <person name="Yandava C."/>
            <person name="Zeng Q."/>
            <person name="Alvarado L."/>
            <person name="Anderson S."/>
            <person name="Berlin A."/>
            <person name="Chen Z."/>
            <person name="Freedman E."/>
            <person name="Gellesch M."/>
            <person name="Goldberg J."/>
            <person name="Green L."/>
            <person name="Griggs A."/>
            <person name="Gujja S."/>
            <person name="Heilman E.R."/>
            <person name="Heiman D."/>
            <person name="Hollinger A."/>
            <person name="Howarth C."/>
            <person name="Larson L."/>
            <person name="Mehta T."/>
            <person name="Pearson M."/>
            <person name="Roberts A."/>
            <person name="Ryan E."/>
            <person name="Saif S."/>
            <person name="Shea T."/>
            <person name="Shenoy N."/>
            <person name="Sisk P."/>
            <person name="Stolte C."/>
            <person name="Sykes S."/>
            <person name="White J."/>
            <person name="Haas B."/>
            <person name="Nusbaum C."/>
            <person name="Birren B."/>
        </authorList>
    </citation>
    <scope>NUCLEOTIDE SEQUENCE [LARGE SCALE GENOMIC DNA]</scope>
    <source>
        <strain evidence="7 12">0608SB47</strain>
    </source>
</reference>
<keyword evidence="4 9" id="KW-0808">Transferase</keyword>
<evidence type="ECO:0000313" key="12">
    <source>
        <dbReference type="Proteomes" id="UP000297591"/>
    </source>
</evidence>
<evidence type="ECO:0000256" key="3">
    <source>
        <dbReference type="ARBA" id="ARBA00022603"/>
    </source>
</evidence>
<evidence type="ECO:0000313" key="11">
    <source>
        <dbReference type="Proteomes" id="UP000224839"/>
    </source>
</evidence>
<dbReference type="InterPro" id="IPR012263">
    <property type="entry name" value="M_m6A_EcoRV"/>
</dbReference>
<dbReference type="Gene3D" id="3.40.50.150">
    <property type="entry name" value="Vaccinia Virus protein VP39"/>
    <property type="match status" value="1"/>
</dbReference>
<dbReference type="RefSeq" id="YP_008125589.1">
    <property type="nucleotide sequence ID" value="NC_021530.1"/>
</dbReference>
<dbReference type="PRINTS" id="PR00505">
    <property type="entry name" value="D12N6MTFRASE"/>
</dbReference>
<dbReference type="Proteomes" id="UP000224839">
    <property type="component" value="Segment"/>
</dbReference>
<dbReference type="InterPro" id="IPR029063">
    <property type="entry name" value="SAM-dependent_MTases_sf"/>
</dbReference>
<reference evidence="8 10" key="1">
    <citation type="submission" date="2010-11" db="EMBL/GenBank/DDBJ databases">
        <title>The Genome Sequence of Synechococcus phage S-CAM8 0608BI06.</title>
        <authorList>
            <consortium name="The Broad Institute Genome Sequencing Platform"/>
            <person name="Henn M.R."/>
            <person name="Martiny J."/>
            <person name="Weihe C."/>
            <person name="Levin J."/>
            <person name="Malboeuf C."/>
            <person name="Casali M."/>
            <person name="Russ C."/>
            <person name="Lennon N."/>
            <person name="Chapman S.B."/>
            <person name="Erlich R."/>
            <person name="Young S.K."/>
            <person name="Yandava C."/>
            <person name="Zeng Q."/>
            <person name="Alvarado L."/>
            <person name="Anderson S."/>
            <person name="Berlin A."/>
            <person name="Chen Z."/>
            <person name="Freedman E."/>
            <person name="Gellesch M."/>
            <person name="Goldberg J."/>
            <person name="Green L."/>
            <person name="Griggs A."/>
            <person name="Gujja S."/>
            <person name="Heilman E.R."/>
            <person name="Heiman D."/>
            <person name="Hollinger A."/>
            <person name="Howarth C."/>
            <person name="Larson L."/>
            <person name="Mehta T."/>
            <person name="Pearson M."/>
            <person name="Roberts A."/>
            <person name="Ryan E."/>
            <person name="Saif S."/>
            <person name="Shea T."/>
            <person name="Shenoy N."/>
            <person name="Sisk P."/>
            <person name="Stolte C."/>
            <person name="Sykes S."/>
            <person name="White J."/>
            <person name="Haas B."/>
            <person name="Nusbaum C."/>
            <person name="Birren B."/>
        </authorList>
    </citation>
    <scope>NUCLEOTIDE SEQUENCE [LARGE SCALE GENOMIC DNA]</scope>
    <source>
        <strain evidence="8">S-CAM8 06008BI06</strain>
    </source>
</reference>
<dbReference type="EMBL" id="HQ634178">
    <property type="protein sequence ID" value="AGN33896.1"/>
    <property type="molecule type" value="Genomic_DNA"/>
</dbReference>
<dbReference type="GO" id="GO:0009307">
    <property type="term" value="P:DNA restriction-modification system"/>
    <property type="evidence" value="ECO:0007669"/>
    <property type="project" value="InterPro"/>
</dbReference>